<reference evidence="4 5" key="1">
    <citation type="journal article" date="2022" name="Genome Biol. Evol.">
        <title>Host diet, physiology and behaviors set the stage for Lachnospiraceae cladogenesis.</title>
        <authorList>
            <person name="Vera-Ponce De Leon A."/>
            <person name="Schneider M."/>
            <person name="Jahnes B.C."/>
            <person name="Sadowski V."/>
            <person name="Camuy-Velez L.A."/>
            <person name="Duan J."/>
            <person name="Sabree Z.L."/>
        </authorList>
    </citation>
    <scope>NUCLEOTIDE SEQUENCE [LARGE SCALE GENOMIC DNA]</scope>
    <source>
        <strain evidence="4 5">PAL227</strain>
    </source>
</reference>
<dbReference type="RefSeq" id="WP_262069141.1">
    <property type="nucleotide sequence ID" value="NZ_JAMXOC010000011.1"/>
</dbReference>
<dbReference type="EMBL" id="JAMZFV010000011">
    <property type="protein sequence ID" value="MCP1110260.1"/>
    <property type="molecule type" value="Genomic_DNA"/>
</dbReference>
<feature type="domain" description="Peptidase C51" evidence="3">
    <location>
        <begin position="270"/>
        <end position="359"/>
    </location>
</feature>
<dbReference type="InterPro" id="IPR007921">
    <property type="entry name" value="CHAP_dom"/>
</dbReference>
<dbReference type="InterPro" id="IPR038765">
    <property type="entry name" value="Papain-like_cys_pep_sf"/>
</dbReference>
<proteinExistence type="predicted"/>
<evidence type="ECO:0000313" key="5">
    <source>
        <dbReference type="Proteomes" id="UP001523565"/>
    </source>
</evidence>
<evidence type="ECO:0000256" key="2">
    <source>
        <dbReference type="SAM" id="Phobius"/>
    </source>
</evidence>
<dbReference type="Pfam" id="PF05257">
    <property type="entry name" value="CHAP"/>
    <property type="match status" value="1"/>
</dbReference>
<organism evidence="4 5">
    <name type="scientific">Ohessyouella blattaphilus</name>
    <dbReference type="NCBI Taxonomy" id="2949333"/>
    <lineage>
        <taxon>Bacteria</taxon>
        <taxon>Bacillati</taxon>
        <taxon>Bacillota</taxon>
        <taxon>Clostridia</taxon>
        <taxon>Lachnospirales</taxon>
        <taxon>Lachnospiraceae</taxon>
        <taxon>Ohessyouella</taxon>
    </lineage>
</organism>
<evidence type="ECO:0000259" key="3">
    <source>
        <dbReference type="Pfam" id="PF05257"/>
    </source>
</evidence>
<comment type="caution">
    <text evidence="4">The sequence shown here is derived from an EMBL/GenBank/DDBJ whole genome shotgun (WGS) entry which is preliminary data.</text>
</comment>
<protein>
    <submittedName>
        <fullName evidence="4">CHAP domain-containing protein</fullName>
    </submittedName>
</protein>
<name>A0ABT1EHU0_9FIRM</name>
<keyword evidence="2" id="KW-0472">Membrane</keyword>
<keyword evidence="5" id="KW-1185">Reference proteome</keyword>
<keyword evidence="2" id="KW-1133">Transmembrane helix</keyword>
<dbReference type="SUPFAM" id="SSF54001">
    <property type="entry name" value="Cysteine proteinases"/>
    <property type="match status" value="1"/>
</dbReference>
<sequence>MQVNVDRDTKLQVEKEKVASDFLKVSKSASGALNRNLNSLNETDKEREEYQEGGIRSRLSPRELRKWDRQSKRKKEQYLKLDSRSQYLERESVTIGVSNTTKQVDSGIAREAEIGAQVGIKQTVSEASKTTLKEASKGTGVGIVVTSADLAKKGAIKFKEHLAGSEAEMKKPISSVAVTKPERMGSTENKDSRSAGVTTVAATLATGFATISSMILVPILIGIIVFVAVITAFIGTQVSGRSGAEEFVLVARQEYANASKNVGGKKYKDWYKVQADWCAIFISWCANECDYIEQEIFPKTAAVRSSRNWYEEKELYYSKGSGYKPKAGDLVYFENGMSHIGIVVAYDEDTDRIETIEGNSGPSTGRPYHTASQVTNNFYPSTTSSISGYASPEYPESASSIEVPEPYGTVYSYMGWQTITSPSSSQYKLREAAGMRFDQDGFGIIDGRYVIACTTKFGQVGDYIDWTLANGEVIKTVIGDIKNQRDLGCNEYGHKDGACVVEFVVDKNSWYGTSKHPTKFHPEWRSRVGRSDKVGSYW</sequence>
<dbReference type="Proteomes" id="UP001523565">
    <property type="component" value="Unassembled WGS sequence"/>
</dbReference>
<accession>A0ABT1EHU0</accession>
<keyword evidence="2" id="KW-0812">Transmembrane</keyword>
<gene>
    <name evidence="4" type="ORF">NK118_08355</name>
</gene>
<feature type="transmembrane region" description="Helical" evidence="2">
    <location>
        <begin position="215"/>
        <end position="234"/>
    </location>
</feature>
<evidence type="ECO:0000256" key="1">
    <source>
        <dbReference type="SAM" id="MobiDB-lite"/>
    </source>
</evidence>
<feature type="region of interest" description="Disordered" evidence="1">
    <location>
        <begin position="36"/>
        <end position="57"/>
    </location>
</feature>
<evidence type="ECO:0000313" key="4">
    <source>
        <dbReference type="EMBL" id="MCP1110260.1"/>
    </source>
</evidence>